<evidence type="ECO:0000313" key="1">
    <source>
        <dbReference type="EMBL" id="MFC3978434.1"/>
    </source>
</evidence>
<sequence length="48" mass="5536">MAKKNKLKEELGLLKSIYEQKTPLQHGIKWGGDVYMFEGKGLNDKDKK</sequence>
<gene>
    <name evidence="1" type="ORF">ACFOUP_18770</name>
</gene>
<reference evidence="2" key="1">
    <citation type="journal article" date="2019" name="Int. J. Syst. Evol. Microbiol.">
        <title>The Global Catalogue of Microorganisms (GCM) 10K type strain sequencing project: providing services to taxonomists for standard genome sequencing and annotation.</title>
        <authorList>
            <consortium name="The Broad Institute Genomics Platform"/>
            <consortium name="The Broad Institute Genome Sequencing Center for Infectious Disease"/>
            <person name="Wu L."/>
            <person name="Ma J."/>
        </authorList>
    </citation>
    <scope>NUCLEOTIDE SEQUENCE [LARGE SCALE GENOMIC DNA]</scope>
    <source>
        <strain evidence="2">CECT 8551</strain>
    </source>
</reference>
<name>A0ABV8EQ41_9BACT</name>
<dbReference type="Proteomes" id="UP001595766">
    <property type="component" value="Unassembled WGS sequence"/>
</dbReference>
<comment type="caution">
    <text evidence="1">The sequence shown here is derived from an EMBL/GenBank/DDBJ whole genome shotgun (WGS) entry which is preliminary data.</text>
</comment>
<organism evidence="1 2">
    <name type="scientific">Belliella kenyensis</name>
    <dbReference type="NCBI Taxonomy" id="1472724"/>
    <lineage>
        <taxon>Bacteria</taxon>
        <taxon>Pseudomonadati</taxon>
        <taxon>Bacteroidota</taxon>
        <taxon>Cytophagia</taxon>
        <taxon>Cytophagales</taxon>
        <taxon>Cyclobacteriaceae</taxon>
        <taxon>Belliella</taxon>
    </lineage>
</organism>
<dbReference type="EMBL" id="JBHSAV010000094">
    <property type="protein sequence ID" value="MFC3978434.1"/>
    <property type="molecule type" value="Genomic_DNA"/>
</dbReference>
<accession>A0ABV8EQ41</accession>
<protein>
    <submittedName>
        <fullName evidence="1">Uncharacterized protein</fullName>
    </submittedName>
</protein>
<dbReference type="RefSeq" id="WP_241294887.1">
    <property type="nucleotide sequence ID" value="NZ_JAKZGR010000008.1"/>
</dbReference>
<keyword evidence="2" id="KW-1185">Reference proteome</keyword>
<evidence type="ECO:0000313" key="2">
    <source>
        <dbReference type="Proteomes" id="UP001595766"/>
    </source>
</evidence>
<proteinExistence type="predicted"/>